<feature type="transmembrane region" description="Helical" evidence="1">
    <location>
        <begin position="136"/>
        <end position="157"/>
    </location>
</feature>
<dbReference type="InterPro" id="IPR003599">
    <property type="entry name" value="Ig_sub"/>
</dbReference>
<evidence type="ECO:0000256" key="2">
    <source>
        <dbReference type="SAM" id="SignalP"/>
    </source>
</evidence>
<keyword evidence="1" id="KW-0472">Membrane</keyword>
<evidence type="ECO:0000259" key="3">
    <source>
        <dbReference type="SMART" id="SM00409"/>
    </source>
</evidence>
<keyword evidence="2" id="KW-0732">Signal</keyword>
<dbReference type="OrthoDB" id="10010359at2759"/>
<keyword evidence="1" id="KW-0812">Transmembrane</keyword>
<organism evidence="4 5">
    <name type="scientific">Megalops atlanticus</name>
    <name type="common">Tarpon</name>
    <name type="synonym">Clupea gigantea</name>
    <dbReference type="NCBI Taxonomy" id="7932"/>
    <lineage>
        <taxon>Eukaryota</taxon>
        <taxon>Metazoa</taxon>
        <taxon>Chordata</taxon>
        <taxon>Craniata</taxon>
        <taxon>Vertebrata</taxon>
        <taxon>Euteleostomi</taxon>
        <taxon>Actinopterygii</taxon>
        <taxon>Neopterygii</taxon>
        <taxon>Teleostei</taxon>
        <taxon>Elopiformes</taxon>
        <taxon>Megalopidae</taxon>
        <taxon>Megalops</taxon>
    </lineage>
</organism>
<comment type="caution">
    <text evidence="4">The sequence shown here is derived from an EMBL/GenBank/DDBJ whole genome shotgun (WGS) entry which is preliminary data.</text>
</comment>
<evidence type="ECO:0000313" key="4">
    <source>
        <dbReference type="EMBL" id="KAG7461089.1"/>
    </source>
</evidence>
<sequence>MYLLFLIICSSIEWTDVVAELVLVKPGHNVTLHCGTHFQEAMWFSHRPDESPVLISVSKMPITIANIYLNKDYYPRFSPIRNSSSNTVSLLITNITAQDLQASYYCGGIADIVMVFGVNFRLAFTVQNQELPPFPLFWFLLPNTAILIILNVGFLCYRAFERHQDDRESDKVQEMVYTNMQRTRQGRQNAAR</sequence>
<dbReference type="InterPro" id="IPR036179">
    <property type="entry name" value="Ig-like_dom_sf"/>
</dbReference>
<dbReference type="Proteomes" id="UP001046870">
    <property type="component" value="Chromosome 18"/>
</dbReference>
<protein>
    <recommendedName>
        <fullName evidence="3">Immunoglobulin domain-containing protein</fullName>
    </recommendedName>
</protein>
<accession>A0A9D3PKI3</accession>
<dbReference type="Gene3D" id="2.60.40.10">
    <property type="entry name" value="Immunoglobulins"/>
    <property type="match status" value="1"/>
</dbReference>
<dbReference type="SMART" id="SM00409">
    <property type="entry name" value="IG"/>
    <property type="match status" value="1"/>
</dbReference>
<dbReference type="SUPFAM" id="SSF48726">
    <property type="entry name" value="Immunoglobulin"/>
    <property type="match status" value="1"/>
</dbReference>
<gene>
    <name evidence="4" type="ORF">MATL_G00206290</name>
</gene>
<feature type="signal peptide" evidence="2">
    <location>
        <begin position="1"/>
        <end position="19"/>
    </location>
</feature>
<feature type="transmembrane region" description="Helical" evidence="1">
    <location>
        <begin position="102"/>
        <end position="124"/>
    </location>
</feature>
<evidence type="ECO:0000313" key="5">
    <source>
        <dbReference type="Proteomes" id="UP001046870"/>
    </source>
</evidence>
<evidence type="ECO:0000256" key="1">
    <source>
        <dbReference type="SAM" id="Phobius"/>
    </source>
</evidence>
<dbReference type="AlphaFoldDB" id="A0A9D3PKI3"/>
<dbReference type="InterPro" id="IPR013106">
    <property type="entry name" value="Ig_V-set"/>
</dbReference>
<reference evidence="4" key="1">
    <citation type="submission" date="2021-01" db="EMBL/GenBank/DDBJ databases">
        <authorList>
            <person name="Zahm M."/>
            <person name="Roques C."/>
            <person name="Cabau C."/>
            <person name="Klopp C."/>
            <person name="Donnadieu C."/>
            <person name="Jouanno E."/>
            <person name="Lampietro C."/>
            <person name="Louis A."/>
            <person name="Herpin A."/>
            <person name="Echchiki A."/>
            <person name="Berthelot C."/>
            <person name="Parey E."/>
            <person name="Roest-Crollius H."/>
            <person name="Braasch I."/>
            <person name="Postlethwait J."/>
            <person name="Bobe J."/>
            <person name="Montfort J."/>
            <person name="Bouchez O."/>
            <person name="Begum T."/>
            <person name="Mejri S."/>
            <person name="Adams A."/>
            <person name="Chen W.-J."/>
            <person name="Guiguen Y."/>
        </authorList>
    </citation>
    <scope>NUCLEOTIDE SEQUENCE</scope>
    <source>
        <strain evidence="4">YG-15Mar2019-1</strain>
        <tissue evidence="4">Brain</tissue>
    </source>
</reference>
<keyword evidence="1" id="KW-1133">Transmembrane helix</keyword>
<feature type="chain" id="PRO_5038429830" description="Immunoglobulin domain-containing protein" evidence="2">
    <location>
        <begin position="20"/>
        <end position="192"/>
    </location>
</feature>
<keyword evidence="5" id="KW-1185">Reference proteome</keyword>
<proteinExistence type="predicted"/>
<feature type="domain" description="Immunoglobulin" evidence="3">
    <location>
        <begin position="19"/>
        <end position="125"/>
    </location>
</feature>
<dbReference type="InterPro" id="IPR013783">
    <property type="entry name" value="Ig-like_fold"/>
</dbReference>
<name>A0A9D3PKI3_MEGAT</name>
<dbReference type="Pfam" id="PF07686">
    <property type="entry name" value="V-set"/>
    <property type="match status" value="1"/>
</dbReference>
<dbReference type="EMBL" id="JAFDVH010000018">
    <property type="protein sequence ID" value="KAG7461089.1"/>
    <property type="molecule type" value="Genomic_DNA"/>
</dbReference>